<keyword evidence="1" id="KW-0732">Signal</keyword>
<keyword evidence="4" id="KW-1185">Reference proteome</keyword>
<evidence type="ECO:0000313" key="3">
    <source>
        <dbReference type="EMBL" id="UOG74082.1"/>
    </source>
</evidence>
<evidence type="ECO:0000313" key="4">
    <source>
        <dbReference type="Proteomes" id="UP000831113"/>
    </source>
</evidence>
<dbReference type="InterPro" id="IPR008972">
    <property type="entry name" value="Cupredoxin"/>
</dbReference>
<dbReference type="Proteomes" id="UP000831113">
    <property type="component" value="Chromosome"/>
</dbReference>
<accession>A0ABY4CWD8</accession>
<reference evidence="3 4" key="1">
    <citation type="submission" date="2022-03" db="EMBL/GenBank/DDBJ databases">
        <title>Hymenobactersp. isolated from the air.</title>
        <authorList>
            <person name="Won M."/>
            <person name="Kwon S.-W."/>
        </authorList>
    </citation>
    <scope>NUCLEOTIDE SEQUENCE [LARGE SCALE GENOMIC DNA]</scope>
    <source>
        <strain evidence="3 4">KACC 21982</strain>
    </source>
</reference>
<evidence type="ECO:0000256" key="1">
    <source>
        <dbReference type="SAM" id="SignalP"/>
    </source>
</evidence>
<dbReference type="Gene3D" id="2.60.40.420">
    <property type="entry name" value="Cupredoxins - blue copper proteins"/>
    <property type="match status" value="1"/>
</dbReference>
<feature type="domain" description="Secretion system C-terminal sorting" evidence="2">
    <location>
        <begin position="132"/>
        <end position="206"/>
    </location>
</feature>
<sequence length="211" mass="22830">MKISTRLVGMLALLLAQLSALAATVTVEVGDNFYRPQNVVIRPGDIIRWTNVGNQSHPTVSDSSPALWSTFTISPANTSYTSQPFITLGSFNYYCSAHSGGTPRAGMIGNIMVSNTPQATLDAKAAGAALSVYPNPSRGLVVVTLNQKVGPEYKLRLTNILGREIRSFSLRTEASNTGMPLNLSDLPAGMYFYSLVLNERVLSTKRFVLQN</sequence>
<dbReference type="EMBL" id="CP094669">
    <property type="protein sequence ID" value="UOG74082.1"/>
    <property type="molecule type" value="Genomic_DNA"/>
</dbReference>
<gene>
    <name evidence="3" type="ORF">MTX78_18405</name>
</gene>
<proteinExistence type="predicted"/>
<evidence type="ECO:0000259" key="2">
    <source>
        <dbReference type="Pfam" id="PF18962"/>
    </source>
</evidence>
<dbReference type="InterPro" id="IPR026444">
    <property type="entry name" value="Secre_tail"/>
</dbReference>
<dbReference type="NCBIfam" id="TIGR04183">
    <property type="entry name" value="Por_Secre_tail"/>
    <property type="match status" value="1"/>
</dbReference>
<dbReference type="Pfam" id="PF18962">
    <property type="entry name" value="Por_Secre_tail"/>
    <property type="match status" value="1"/>
</dbReference>
<protein>
    <submittedName>
        <fullName evidence="3">T9SS type A sorting domain-containing protein</fullName>
    </submittedName>
</protein>
<feature type="signal peptide" evidence="1">
    <location>
        <begin position="1"/>
        <end position="22"/>
    </location>
</feature>
<dbReference type="SUPFAM" id="SSF49503">
    <property type="entry name" value="Cupredoxins"/>
    <property type="match status" value="1"/>
</dbReference>
<dbReference type="RefSeq" id="WP_243797274.1">
    <property type="nucleotide sequence ID" value="NZ_CP094669.1"/>
</dbReference>
<feature type="chain" id="PRO_5045700192" evidence="1">
    <location>
        <begin position="23"/>
        <end position="211"/>
    </location>
</feature>
<name>A0ABY4CWD8_9BACT</name>
<organism evidence="3 4">
    <name type="scientific">Hymenobacter tibetensis</name>
    <dbReference type="NCBI Taxonomy" id="497967"/>
    <lineage>
        <taxon>Bacteria</taxon>
        <taxon>Pseudomonadati</taxon>
        <taxon>Bacteroidota</taxon>
        <taxon>Cytophagia</taxon>
        <taxon>Cytophagales</taxon>
        <taxon>Hymenobacteraceae</taxon>
        <taxon>Hymenobacter</taxon>
    </lineage>
</organism>